<dbReference type="EC" id="2.7.6.3" evidence="13"/>
<dbReference type="SUPFAM" id="SSF55620">
    <property type="entry name" value="Tetrahydrobiopterin biosynthesis enzymes-like"/>
    <property type="match status" value="1"/>
</dbReference>
<dbReference type="PANTHER" id="PTHR43071">
    <property type="entry name" value="2-AMINO-4-HYDROXY-6-HYDROXYMETHYLDIHYDROPTERIDINE PYROPHOSPHOKINASE"/>
    <property type="match status" value="1"/>
</dbReference>
<dbReference type="EC" id="4.1.2.25" evidence="13"/>
<dbReference type="AlphaFoldDB" id="A0A6N2URY5"/>
<dbReference type="EMBL" id="JAWLRA010000037">
    <property type="protein sequence ID" value="MDW3127407.1"/>
    <property type="molecule type" value="Genomic_DNA"/>
</dbReference>
<comment type="similarity">
    <text evidence="5 13">Belongs to the DHNA family.</text>
</comment>
<gene>
    <name evidence="17" type="primary">sulD</name>
    <name evidence="16" type="synonym">folK</name>
    <name evidence="17" type="ORF">BLLFYP82_02012</name>
    <name evidence="16" type="ORF">RS890_10100</name>
</gene>
<evidence type="ECO:0000256" key="8">
    <source>
        <dbReference type="ARBA" id="ARBA00022741"/>
    </source>
</evidence>
<keyword evidence="9" id="KW-0418">Kinase</keyword>
<organism evidence="17">
    <name type="scientific">Bifidobacterium longum</name>
    <dbReference type="NCBI Taxonomy" id="216816"/>
    <lineage>
        <taxon>Bacteria</taxon>
        <taxon>Bacillati</taxon>
        <taxon>Actinomycetota</taxon>
        <taxon>Actinomycetes</taxon>
        <taxon>Bifidobacteriales</taxon>
        <taxon>Bifidobacteriaceae</taxon>
        <taxon>Bifidobacterium</taxon>
    </lineage>
</organism>
<dbReference type="CDD" id="cd00483">
    <property type="entry name" value="HPPK"/>
    <property type="match status" value="1"/>
</dbReference>
<dbReference type="CDD" id="cd00534">
    <property type="entry name" value="DHNA_DHNTPE"/>
    <property type="match status" value="1"/>
</dbReference>
<evidence type="ECO:0000256" key="14">
    <source>
        <dbReference type="SAM" id="MobiDB-lite"/>
    </source>
</evidence>
<dbReference type="GO" id="GO:0016301">
    <property type="term" value="F:kinase activity"/>
    <property type="evidence" value="ECO:0007669"/>
    <property type="project" value="UniProtKB-KW"/>
</dbReference>
<keyword evidence="7 16" id="KW-0808">Transferase</keyword>
<keyword evidence="8" id="KW-0547">Nucleotide-binding</keyword>
<reference evidence="16" key="2">
    <citation type="submission" date="2023-10" db="EMBL/GenBank/DDBJ databases">
        <title>Rapid discrimination of Bifidobacterium longum Subspecies based on MALDI-TOF MS and Machine Learning.</title>
        <authorList>
            <person name="Chen J."/>
        </authorList>
    </citation>
    <scope>NUCLEOTIDE SEQUENCE</scope>
    <source>
        <strain evidence="16">YGMCC0039</strain>
    </source>
</reference>
<evidence type="ECO:0000256" key="9">
    <source>
        <dbReference type="ARBA" id="ARBA00022777"/>
    </source>
</evidence>
<dbReference type="Pfam" id="PF01288">
    <property type="entry name" value="HPPK"/>
    <property type="match status" value="2"/>
</dbReference>
<dbReference type="Gene3D" id="3.30.70.560">
    <property type="entry name" value="7,8-Dihydro-6-hydroxymethylpterin-pyrophosphokinase HPPK"/>
    <property type="match status" value="2"/>
</dbReference>
<evidence type="ECO:0000259" key="15">
    <source>
        <dbReference type="SMART" id="SM00905"/>
    </source>
</evidence>
<dbReference type="InterPro" id="IPR006156">
    <property type="entry name" value="Dihydroneopterin_aldolase"/>
</dbReference>
<evidence type="ECO:0000313" key="17">
    <source>
        <dbReference type="EMBL" id="VYT18981.1"/>
    </source>
</evidence>
<comment type="pathway">
    <text evidence="3 13">Cofactor biosynthesis; tetrahydrofolate biosynthesis; 2-amino-4-hydroxy-6-hydroxymethyl-7,8-dihydropteridine diphosphate from 7,8-dihydroneopterin triphosphate: step 3/4.</text>
</comment>
<dbReference type="NCBIfam" id="TIGR01498">
    <property type="entry name" value="folK"/>
    <property type="match status" value="1"/>
</dbReference>
<evidence type="ECO:0000256" key="10">
    <source>
        <dbReference type="ARBA" id="ARBA00022840"/>
    </source>
</evidence>
<evidence type="ECO:0000256" key="1">
    <source>
        <dbReference type="ARBA" id="ARBA00000198"/>
    </source>
</evidence>
<evidence type="ECO:0000256" key="3">
    <source>
        <dbReference type="ARBA" id="ARBA00005013"/>
    </source>
</evidence>
<dbReference type="InterPro" id="IPR006157">
    <property type="entry name" value="FolB_dom"/>
</dbReference>
<dbReference type="GO" id="GO:0005524">
    <property type="term" value="F:ATP binding"/>
    <property type="evidence" value="ECO:0007669"/>
    <property type="project" value="UniProtKB-KW"/>
</dbReference>
<dbReference type="FunFam" id="3.30.1130.10:FF:000003">
    <property type="entry name" value="7,8-dihydroneopterin aldolase"/>
    <property type="match status" value="1"/>
</dbReference>
<feature type="domain" description="Dihydroneopterin aldolase/epimerase" evidence="15">
    <location>
        <begin position="4"/>
        <end position="117"/>
    </location>
</feature>
<evidence type="ECO:0000256" key="2">
    <source>
        <dbReference type="ARBA" id="ARBA00001353"/>
    </source>
</evidence>
<dbReference type="NCBIfam" id="TIGR00525">
    <property type="entry name" value="folB"/>
    <property type="match status" value="1"/>
</dbReference>
<dbReference type="Proteomes" id="UP001277803">
    <property type="component" value="Unassembled WGS sequence"/>
</dbReference>
<dbReference type="NCBIfam" id="TIGR00526">
    <property type="entry name" value="folB_dom"/>
    <property type="match status" value="1"/>
</dbReference>
<dbReference type="SMART" id="SM00905">
    <property type="entry name" value="FolB"/>
    <property type="match status" value="1"/>
</dbReference>
<protein>
    <recommendedName>
        <fullName evidence="13">Bifunctional folate synthesis protein</fullName>
    </recommendedName>
    <domain>
        <recommendedName>
            <fullName evidence="13">Dihydroneopterin aldolase</fullName>
            <shortName evidence="13">DHNA</shortName>
            <ecNumber evidence="13">4.1.2.25</ecNumber>
        </recommendedName>
        <alternativeName>
            <fullName evidence="13">7,8-dihydroneopterin aldolase</fullName>
        </alternativeName>
    </domain>
    <domain>
        <recommendedName>
            <fullName evidence="13">2-amino-4-hydroxy-6-hydroxymethyldihydropteridine pyrophosphokinase</fullName>
            <ecNumber evidence="13">2.7.6.3</ecNumber>
        </recommendedName>
        <alternativeName>
            <fullName evidence="13">6-hydroxymethyl-7,8-dihydropterin pyrophosphokinase</fullName>
            <shortName evidence="13">PPPK</shortName>
        </alternativeName>
        <alternativeName>
            <fullName evidence="13">7,8-dihydro-6-hydroxymethylpterin pyrophosphokinase</fullName>
            <shortName evidence="13">HPPK</shortName>
        </alternativeName>
    </domain>
</protein>
<evidence type="ECO:0000256" key="4">
    <source>
        <dbReference type="ARBA" id="ARBA00005051"/>
    </source>
</evidence>
<comment type="function">
    <text evidence="13">Catalyzes the conversion of 7,8-dihydroneopterin to 6-hydroxymethyl-7,8-dihydropterin.</text>
</comment>
<dbReference type="GO" id="GO:0046656">
    <property type="term" value="P:folic acid biosynthetic process"/>
    <property type="evidence" value="ECO:0007669"/>
    <property type="project" value="UniProtKB-UniRule"/>
</dbReference>
<dbReference type="EMBL" id="CACRSV010000037">
    <property type="protein sequence ID" value="VYT18981.1"/>
    <property type="molecule type" value="Genomic_DNA"/>
</dbReference>
<dbReference type="InterPro" id="IPR000550">
    <property type="entry name" value="Hppk"/>
</dbReference>
<feature type="region of interest" description="Disordered" evidence="14">
    <location>
        <begin position="306"/>
        <end position="344"/>
    </location>
</feature>
<dbReference type="GO" id="GO:0046654">
    <property type="term" value="P:tetrahydrofolate biosynthetic process"/>
    <property type="evidence" value="ECO:0007669"/>
    <property type="project" value="UniProtKB-UniRule"/>
</dbReference>
<dbReference type="InterPro" id="IPR043133">
    <property type="entry name" value="GTP-CH-I_C/QueF"/>
</dbReference>
<comment type="catalytic activity">
    <reaction evidence="2 13">
        <text>7,8-dihydroneopterin = 6-hydroxymethyl-7,8-dihydropterin + glycolaldehyde</text>
        <dbReference type="Rhea" id="RHEA:10540"/>
        <dbReference type="ChEBI" id="CHEBI:17001"/>
        <dbReference type="ChEBI" id="CHEBI:17071"/>
        <dbReference type="ChEBI" id="CHEBI:44841"/>
        <dbReference type="EC" id="4.1.2.25"/>
    </reaction>
</comment>
<comment type="pathway">
    <text evidence="4">Cofactor biosynthesis; tetrahydrofolate biosynthesis; 2-amino-4-hydroxy-6-hydroxymethyl-7,8-dihydropteridine diphosphate from 7,8-dihydroneopterin triphosphate: step 4/4.</text>
</comment>
<dbReference type="UniPathway" id="UPA00077">
    <property type="reaction ID" value="UER00154"/>
</dbReference>
<evidence type="ECO:0000256" key="7">
    <source>
        <dbReference type="ARBA" id="ARBA00022679"/>
    </source>
</evidence>
<evidence type="ECO:0000256" key="12">
    <source>
        <dbReference type="ARBA" id="ARBA00023239"/>
    </source>
</evidence>
<dbReference type="GO" id="GO:0004150">
    <property type="term" value="F:dihydroneopterin aldolase activity"/>
    <property type="evidence" value="ECO:0007669"/>
    <property type="project" value="UniProtKB-UniRule"/>
</dbReference>
<dbReference type="Gene3D" id="3.30.1130.10">
    <property type="match status" value="1"/>
</dbReference>
<dbReference type="Pfam" id="PF02152">
    <property type="entry name" value="FolB"/>
    <property type="match status" value="1"/>
</dbReference>
<evidence type="ECO:0000256" key="11">
    <source>
        <dbReference type="ARBA" id="ARBA00022909"/>
    </source>
</evidence>
<evidence type="ECO:0000256" key="5">
    <source>
        <dbReference type="ARBA" id="ARBA00005708"/>
    </source>
</evidence>
<evidence type="ECO:0000256" key="13">
    <source>
        <dbReference type="RuleBase" id="RU362079"/>
    </source>
</evidence>
<evidence type="ECO:0000313" key="16">
    <source>
        <dbReference type="EMBL" id="MDW3127407.1"/>
    </source>
</evidence>
<dbReference type="RefSeq" id="WP_144169881.1">
    <property type="nucleotide sequence ID" value="NZ_CACRSV010000037.1"/>
</dbReference>
<reference evidence="17" key="1">
    <citation type="submission" date="2019-11" db="EMBL/GenBank/DDBJ databases">
        <authorList>
            <person name="Feng L."/>
        </authorList>
    </citation>
    <scope>NUCLEOTIDE SEQUENCE</scope>
    <source>
        <strain evidence="17">BlongumLFYP82</strain>
    </source>
</reference>
<sequence length="509" mass="53988">MDTITLTGVHANGTHGVLAFEHERPQTFVVDVTLHLDLAAAGQSDDLNDTIDYGRVAKDIAAVIEGPHVDLIERLAQRIADKILADAPAVASIDVTVHKPHAPIVVAFADVSVSISRVRATDNGRTAEKHAIHNAVVALGSNVGEVESTLRAAIREIDALPGTQVTGISPLYRTAAWGMADGTPDFLNAVVELETTMGSHELLAALQNVEANHGRIRENHWDSRPLDLDIIDFDGITSADPDLALPHPRAWQRAFVLAPWAALNPNAKLAGAHEGPVADLLAAAPDRNAVQLESEDWMLGGHAVKQESAPAGGGRQPQADWGWPVSVHHPQSRAASQLPPAGADENASKVLEPVSRKAIISLDSTSQDAERLFRETIVSIDSVPGNQVQGISPLYHVSHFDGPDAMSAVIQIETKLPPADLIAVLGSIESVHDLAVDLDLVDMEGVTSDEPNCSIPWPSARNHASVLAPWLDMDPNASLGGDPVAFLLAMAPDAGQVGLLSDNWILSNS</sequence>
<evidence type="ECO:0000256" key="6">
    <source>
        <dbReference type="ARBA" id="ARBA00009640"/>
    </source>
</evidence>
<dbReference type="SUPFAM" id="SSF55083">
    <property type="entry name" value="6-hydroxymethyl-7,8-dihydropterin pyrophosphokinase, HPPK"/>
    <property type="match status" value="2"/>
</dbReference>
<accession>A0A6N2URY5</accession>
<comment type="similarity">
    <text evidence="6">In the N-terminal section; belongs to the DHNA family.</text>
</comment>
<comment type="catalytic activity">
    <reaction evidence="1">
        <text>6-hydroxymethyl-7,8-dihydropterin + ATP = (7,8-dihydropterin-6-yl)methyl diphosphate + AMP + H(+)</text>
        <dbReference type="Rhea" id="RHEA:11412"/>
        <dbReference type="ChEBI" id="CHEBI:15378"/>
        <dbReference type="ChEBI" id="CHEBI:30616"/>
        <dbReference type="ChEBI" id="CHEBI:44841"/>
        <dbReference type="ChEBI" id="CHEBI:72950"/>
        <dbReference type="ChEBI" id="CHEBI:456215"/>
        <dbReference type="EC" id="2.7.6.3"/>
    </reaction>
</comment>
<dbReference type="GO" id="GO:0003848">
    <property type="term" value="F:2-amino-4-hydroxy-6-hydroxymethyldihydropteridine diphosphokinase activity"/>
    <property type="evidence" value="ECO:0007669"/>
    <property type="project" value="UniProtKB-EC"/>
</dbReference>
<dbReference type="InterPro" id="IPR035907">
    <property type="entry name" value="Hppk_sf"/>
</dbReference>
<proteinExistence type="inferred from homology"/>
<name>A0A6N2URY5_BIFLN</name>
<keyword evidence="11 13" id="KW-0289">Folate biosynthesis</keyword>
<dbReference type="PANTHER" id="PTHR43071:SF1">
    <property type="entry name" value="2-AMINO-4-HYDROXY-6-HYDROXYMETHYLDIHYDROPTERIDINE PYROPHOSPHOKINASE"/>
    <property type="match status" value="1"/>
</dbReference>
<keyword evidence="10" id="KW-0067">ATP-binding</keyword>
<keyword evidence="12 13" id="KW-0456">Lyase</keyword>